<dbReference type="Proteomes" id="UP000014854">
    <property type="component" value="Unassembled WGS sequence"/>
</dbReference>
<dbReference type="Gene3D" id="2.10.109.10">
    <property type="entry name" value="Umud Fragment, subunit A"/>
    <property type="match status" value="1"/>
</dbReference>
<name>S7I641_VIBFL</name>
<dbReference type="GO" id="GO:0004252">
    <property type="term" value="F:serine-type endopeptidase activity"/>
    <property type="evidence" value="ECO:0007669"/>
    <property type="project" value="InterPro"/>
</dbReference>
<dbReference type="PROSITE" id="PS00501">
    <property type="entry name" value="SPASE_I_1"/>
    <property type="match status" value="1"/>
</dbReference>
<proteinExistence type="predicted"/>
<comment type="caution">
    <text evidence="7">The sequence shown here is derived from an EMBL/GenBank/DDBJ whole genome shotgun (WGS) entry which is preliminary data.</text>
</comment>
<sequence>MSLEAPTEEDAPEPSNVSKIVPLAEVRDWCELPVFDVHAAAGAGSLVHSEYQIDKLIIPKSLLAEFGLAPNCAAIIYVDGNSMEPTLSHKDRLLVDTRELQHPVTDGVYVIRIDDAVYVKRLKWNIPKGIYQVISDNPTYESFEINHKNGRNFKIIGKAIAPVFKKIF</sequence>
<dbReference type="InterPro" id="IPR019756">
    <property type="entry name" value="Pept_S26A_signal_pept_1_Ser-AS"/>
</dbReference>
<evidence type="ECO:0000256" key="1">
    <source>
        <dbReference type="ARBA" id="ARBA00022670"/>
    </source>
</evidence>
<dbReference type="GO" id="GO:0016020">
    <property type="term" value="C:membrane"/>
    <property type="evidence" value="ECO:0007669"/>
    <property type="project" value="InterPro"/>
</dbReference>
<evidence type="ECO:0000256" key="3">
    <source>
        <dbReference type="ARBA" id="ARBA00023015"/>
    </source>
</evidence>
<dbReference type="InterPro" id="IPR036286">
    <property type="entry name" value="LexA/Signal_pep-like_sf"/>
</dbReference>
<evidence type="ECO:0000256" key="5">
    <source>
        <dbReference type="ARBA" id="ARBA00023163"/>
    </source>
</evidence>
<dbReference type="GO" id="GO:0006508">
    <property type="term" value="P:proteolysis"/>
    <property type="evidence" value="ECO:0007669"/>
    <property type="project" value="UniProtKB-KW"/>
</dbReference>
<keyword evidence="2" id="KW-0378">Hydrolase</keyword>
<dbReference type="InterPro" id="IPR015927">
    <property type="entry name" value="Peptidase_S24_S26A/B/C"/>
</dbReference>
<dbReference type="PATRIC" id="fig|1336752.4.peg.1776"/>
<evidence type="ECO:0000313" key="7">
    <source>
        <dbReference type="EMBL" id="EPP23514.1"/>
    </source>
</evidence>
<evidence type="ECO:0000256" key="4">
    <source>
        <dbReference type="ARBA" id="ARBA00023125"/>
    </source>
</evidence>
<keyword evidence="3" id="KW-0805">Transcription regulation</keyword>
<dbReference type="SUPFAM" id="SSF51306">
    <property type="entry name" value="LexA/Signal peptidase"/>
    <property type="match status" value="1"/>
</dbReference>
<dbReference type="AlphaFoldDB" id="S7I641"/>
<protein>
    <submittedName>
        <fullName evidence="7">Putative phage repressor</fullName>
    </submittedName>
</protein>
<dbReference type="InterPro" id="IPR039418">
    <property type="entry name" value="LexA-like"/>
</dbReference>
<dbReference type="EMBL" id="ASXS01000006">
    <property type="protein sequence ID" value="EPP23514.1"/>
    <property type="molecule type" value="Genomic_DNA"/>
</dbReference>
<organism evidence="7 8">
    <name type="scientific">Vibrio fluvialis PG41</name>
    <dbReference type="NCBI Taxonomy" id="1336752"/>
    <lineage>
        <taxon>Bacteria</taxon>
        <taxon>Pseudomonadati</taxon>
        <taxon>Pseudomonadota</taxon>
        <taxon>Gammaproteobacteria</taxon>
        <taxon>Vibrionales</taxon>
        <taxon>Vibrionaceae</taxon>
        <taxon>Vibrio</taxon>
    </lineage>
</organism>
<dbReference type="GO" id="GO:0003677">
    <property type="term" value="F:DNA binding"/>
    <property type="evidence" value="ECO:0007669"/>
    <property type="project" value="UniProtKB-KW"/>
</dbReference>
<evidence type="ECO:0000256" key="2">
    <source>
        <dbReference type="ARBA" id="ARBA00022801"/>
    </source>
</evidence>
<evidence type="ECO:0000259" key="6">
    <source>
        <dbReference type="Pfam" id="PF00717"/>
    </source>
</evidence>
<keyword evidence="1" id="KW-0645">Protease</keyword>
<dbReference type="PANTHER" id="PTHR40661:SF3">
    <property type="entry name" value="FELS-1 PROPHAGE TRANSCRIPTIONAL REGULATOR"/>
    <property type="match status" value="1"/>
</dbReference>
<dbReference type="PANTHER" id="PTHR40661">
    <property type="match status" value="1"/>
</dbReference>
<gene>
    <name evidence="7" type="ORF">L910_4075</name>
</gene>
<dbReference type="CDD" id="cd06529">
    <property type="entry name" value="S24_LexA-like"/>
    <property type="match status" value="1"/>
</dbReference>
<feature type="domain" description="Peptidase S24/S26A/S26B/S26C" evidence="6">
    <location>
        <begin position="33"/>
        <end position="160"/>
    </location>
</feature>
<evidence type="ECO:0000313" key="8">
    <source>
        <dbReference type="Proteomes" id="UP000014854"/>
    </source>
</evidence>
<accession>S7I641</accession>
<keyword evidence="5" id="KW-0804">Transcription</keyword>
<dbReference type="Pfam" id="PF00717">
    <property type="entry name" value="Peptidase_S24"/>
    <property type="match status" value="1"/>
</dbReference>
<reference evidence="7 8" key="1">
    <citation type="journal article" date="2013" name="Gut Pathog.">
        <title>Evidence of a new metabolic capacity in an emerging diarrheal pathogen: lessons from the draft genomes of Vibrio fluvialis strains PG41 and I21563.</title>
        <authorList>
            <person name="Khatri I."/>
            <person name="Mahajan S."/>
            <person name="Dureja C."/>
            <person name="Subramanian S."/>
            <person name="Raychaudhuri S."/>
        </authorList>
    </citation>
    <scope>NUCLEOTIDE SEQUENCE [LARGE SCALE GENOMIC DNA]</scope>
    <source>
        <strain evidence="7 8">PG41</strain>
    </source>
</reference>
<keyword evidence="4" id="KW-0238">DNA-binding</keyword>